<name>A0A0B2BTZ1_9SPHN</name>
<keyword evidence="1 5" id="KW-0489">Methyltransferase</keyword>
<dbReference type="Gene3D" id="1.10.8.10">
    <property type="entry name" value="DNA helicase RuvA subunit, C-terminal domain"/>
    <property type="match status" value="1"/>
</dbReference>
<dbReference type="NCBIfam" id="TIGR03534">
    <property type="entry name" value="RF_mod_PrmC"/>
    <property type="match status" value="1"/>
</dbReference>
<dbReference type="GO" id="GO:0102559">
    <property type="term" value="F:peptide chain release factor N(5)-glutamine methyltransferase activity"/>
    <property type="evidence" value="ECO:0007669"/>
    <property type="project" value="UniProtKB-EC"/>
</dbReference>
<dbReference type="AlphaFoldDB" id="A0A0B2BTZ1"/>
<dbReference type="EC" id="2.1.1.297" evidence="5"/>
<comment type="function">
    <text evidence="5">Methylates the class 1 translation termination release factors RF1/PrfA and RF2/PrfB on the glutamine residue of the universally conserved GGQ motif.</text>
</comment>
<protein>
    <recommendedName>
        <fullName evidence="5">Release factor glutamine methyltransferase</fullName>
        <shortName evidence="5">RF MTase</shortName>
        <ecNumber evidence="5">2.1.1.297</ecNumber>
    </recommendedName>
    <alternativeName>
        <fullName evidence="5">N5-glutamine methyltransferase PrmC</fullName>
    </alternativeName>
    <alternativeName>
        <fullName evidence="5">Protein-(glutamine-N5) MTase PrmC</fullName>
    </alternativeName>
    <alternativeName>
        <fullName evidence="5">Protein-glutamine N-methyltransferase PrmC</fullName>
    </alternativeName>
</protein>
<dbReference type="HAMAP" id="MF_02126">
    <property type="entry name" value="RF_methyltr_PrmC"/>
    <property type="match status" value="1"/>
</dbReference>
<dbReference type="OrthoDB" id="9800643at2"/>
<sequence>MSGVTVADALRTAAARLAATSDTARLDAELLMAHALHTTRSAVLLRHMADPVPAAFATLVDRRARHEPVAYILSQQEFYGRVFAVDPGVLIPRADSETIVEAALAVCPAPRRVLDLGTGSGALLLTVLAETGAPEGVGLERSADARRIASANAAVIAPQARIVAGDWHQPGWADTLGRFDLILANPPYVEDGADLAPDVRGWEPAAALFAGAEGLDDYRVLVPQLPALLAPSGVAVLEIGAAQGPAVTTLAEQAGFGVTLQRDLAGRARALVLQLTLGKGGASN</sequence>
<feature type="domain" description="Release factor glutamine methyltransferase N-terminal" evidence="7">
    <location>
        <begin position="8"/>
        <end position="73"/>
    </location>
</feature>
<dbReference type="InterPro" id="IPR050320">
    <property type="entry name" value="N5-glutamine_MTase"/>
</dbReference>
<dbReference type="PANTHER" id="PTHR18895">
    <property type="entry name" value="HEMK METHYLTRANSFERASE"/>
    <property type="match status" value="1"/>
</dbReference>
<evidence type="ECO:0000256" key="5">
    <source>
        <dbReference type="HAMAP-Rule" id="MF_02126"/>
    </source>
</evidence>
<feature type="binding site" evidence="5">
    <location>
        <position position="140"/>
    </location>
    <ligand>
        <name>S-adenosyl-L-methionine</name>
        <dbReference type="ChEBI" id="CHEBI:59789"/>
    </ligand>
</feature>
<gene>
    <name evidence="5" type="primary">prmC</name>
    <name evidence="8" type="ORF">PK98_13650</name>
</gene>
<keyword evidence="9" id="KW-1185">Reference proteome</keyword>
<reference evidence="8 9" key="1">
    <citation type="submission" date="2014-11" db="EMBL/GenBank/DDBJ databases">
        <title>Draft genome sequence of Kirrobacter mercurialis.</title>
        <authorList>
            <person name="Coil D.A."/>
            <person name="Eisen J.A."/>
        </authorList>
    </citation>
    <scope>NUCLEOTIDE SEQUENCE [LARGE SCALE GENOMIC DNA]</scope>
    <source>
        <strain evidence="8 9">Coronado</strain>
    </source>
</reference>
<feature type="binding site" evidence="5">
    <location>
        <begin position="185"/>
        <end position="188"/>
    </location>
    <ligand>
        <name>substrate</name>
    </ligand>
</feature>
<dbReference type="InterPro" id="IPR029063">
    <property type="entry name" value="SAM-dependent_MTases_sf"/>
</dbReference>
<dbReference type="InterPro" id="IPR004556">
    <property type="entry name" value="HemK-like"/>
</dbReference>
<evidence type="ECO:0000313" key="9">
    <source>
        <dbReference type="Proteomes" id="UP000030988"/>
    </source>
</evidence>
<evidence type="ECO:0000256" key="2">
    <source>
        <dbReference type="ARBA" id="ARBA00022679"/>
    </source>
</evidence>
<dbReference type="InterPro" id="IPR002052">
    <property type="entry name" value="DNA_methylase_N6_adenine_CS"/>
</dbReference>
<dbReference type="GO" id="GO:0003676">
    <property type="term" value="F:nucleic acid binding"/>
    <property type="evidence" value="ECO:0007669"/>
    <property type="project" value="InterPro"/>
</dbReference>
<dbReference type="NCBIfam" id="TIGR00536">
    <property type="entry name" value="hemK_fam"/>
    <property type="match status" value="1"/>
</dbReference>
<dbReference type="GO" id="GO:0032259">
    <property type="term" value="P:methylation"/>
    <property type="evidence" value="ECO:0007669"/>
    <property type="project" value="UniProtKB-KW"/>
</dbReference>
<comment type="caution">
    <text evidence="8">The sequence shown here is derived from an EMBL/GenBank/DDBJ whole genome shotgun (WGS) entry which is preliminary data.</text>
</comment>
<organism evidence="8 9">
    <name type="scientific">Croceibacterium mercuriale</name>
    <dbReference type="NCBI Taxonomy" id="1572751"/>
    <lineage>
        <taxon>Bacteria</taxon>
        <taxon>Pseudomonadati</taxon>
        <taxon>Pseudomonadota</taxon>
        <taxon>Alphaproteobacteria</taxon>
        <taxon>Sphingomonadales</taxon>
        <taxon>Erythrobacteraceae</taxon>
        <taxon>Croceibacterium</taxon>
    </lineage>
</organism>
<evidence type="ECO:0000259" key="7">
    <source>
        <dbReference type="Pfam" id="PF17827"/>
    </source>
</evidence>
<evidence type="ECO:0000313" key="8">
    <source>
        <dbReference type="EMBL" id="KHL24909.1"/>
    </source>
</evidence>
<comment type="catalytic activity">
    <reaction evidence="4 5">
        <text>L-glutaminyl-[peptide chain release factor] + S-adenosyl-L-methionine = N(5)-methyl-L-glutaminyl-[peptide chain release factor] + S-adenosyl-L-homocysteine + H(+)</text>
        <dbReference type="Rhea" id="RHEA:42896"/>
        <dbReference type="Rhea" id="RHEA-COMP:10271"/>
        <dbReference type="Rhea" id="RHEA-COMP:10272"/>
        <dbReference type="ChEBI" id="CHEBI:15378"/>
        <dbReference type="ChEBI" id="CHEBI:30011"/>
        <dbReference type="ChEBI" id="CHEBI:57856"/>
        <dbReference type="ChEBI" id="CHEBI:59789"/>
        <dbReference type="ChEBI" id="CHEBI:61891"/>
        <dbReference type="EC" id="2.1.1.297"/>
    </reaction>
</comment>
<comment type="similarity">
    <text evidence="5">Belongs to the protein N5-glutamine methyltransferase family. PrmC subfamily.</text>
</comment>
<keyword evidence="2 5" id="KW-0808">Transferase</keyword>
<feature type="binding site" evidence="5">
    <location>
        <begin position="117"/>
        <end position="121"/>
    </location>
    <ligand>
        <name>S-adenosyl-L-methionine</name>
        <dbReference type="ChEBI" id="CHEBI:59789"/>
    </ligand>
</feature>
<dbReference type="PROSITE" id="PS00092">
    <property type="entry name" value="N6_MTASE"/>
    <property type="match status" value="1"/>
</dbReference>
<dbReference type="InterPro" id="IPR040758">
    <property type="entry name" value="PrmC_N"/>
</dbReference>
<dbReference type="EMBL" id="JTDN01000002">
    <property type="protein sequence ID" value="KHL24909.1"/>
    <property type="molecule type" value="Genomic_DNA"/>
</dbReference>
<evidence type="ECO:0000256" key="3">
    <source>
        <dbReference type="ARBA" id="ARBA00022691"/>
    </source>
</evidence>
<dbReference type="Pfam" id="PF05175">
    <property type="entry name" value="MTS"/>
    <property type="match status" value="1"/>
</dbReference>
<dbReference type="InterPro" id="IPR019874">
    <property type="entry name" value="RF_methyltr_PrmC"/>
</dbReference>
<dbReference type="PANTHER" id="PTHR18895:SF74">
    <property type="entry name" value="MTRF1L RELEASE FACTOR GLUTAMINE METHYLTRANSFERASE"/>
    <property type="match status" value="1"/>
</dbReference>
<dbReference type="SUPFAM" id="SSF53335">
    <property type="entry name" value="S-adenosyl-L-methionine-dependent methyltransferases"/>
    <property type="match status" value="1"/>
</dbReference>
<feature type="binding site" evidence="5">
    <location>
        <position position="167"/>
    </location>
    <ligand>
        <name>S-adenosyl-L-methionine</name>
        <dbReference type="ChEBI" id="CHEBI:59789"/>
    </ligand>
</feature>
<feature type="binding site" evidence="5">
    <location>
        <position position="185"/>
    </location>
    <ligand>
        <name>S-adenosyl-L-methionine</name>
        <dbReference type="ChEBI" id="CHEBI:59789"/>
    </ligand>
</feature>
<dbReference type="InterPro" id="IPR007848">
    <property type="entry name" value="Small_mtfrase_dom"/>
</dbReference>
<accession>A0A0B2BTZ1</accession>
<keyword evidence="3 5" id="KW-0949">S-adenosyl-L-methionine</keyword>
<evidence type="ECO:0000259" key="6">
    <source>
        <dbReference type="Pfam" id="PF05175"/>
    </source>
</evidence>
<evidence type="ECO:0000256" key="1">
    <source>
        <dbReference type="ARBA" id="ARBA00022603"/>
    </source>
</evidence>
<proteinExistence type="inferred from homology"/>
<dbReference type="RefSeq" id="WP_039097373.1">
    <property type="nucleotide sequence ID" value="NZ_JTDN01000002.1"/>
</dbReference>
<dbReference type="Pfam" id="PF17827">
    <property type="entry name" value="PrmC_N"/>
    <property type="match status" value="1"/>
</dbReference>
<dbReference type="Gene3D" id="3.40.50.150">
    <property type="entry name" value="Vaccinia Virus protein VP39"/>
    <property type="match status" value="1"/>
</dbReference>
<dbReference type="Proteomes" id="UP000030988">
    <property type="component" value="Unassembled WGS sequence"/>
</dbReference>
<dbReference type="STRING" id="1572751.PK98_13650"/>
<feature type="domain" description="Methyltransferase small" evidence="6">
    <location>
        <begin position="110"/>
        <end position="193"/>
    </location>
</feature>
<dbReference type="CDD" id="cd02440">
    <property type="entry name" value="AdoMet_MTases"/>
    <property type="match status" value="1"/>
</dbReference>
<evidence type="ECO:0000256" key="4">
    <source>
        <dbReference type="ARBA" id="ARBA00048391"/>
    </source>
</evidence>